<dbReference type="PANTHER" id="PTHR31658">
    <property type="entry name" value="CONSERVED OLIGOMERIC GOLGI COMPLEX SUBUNIT 1"/>
    <property type="match status" value="1"/>
</dbReference>
<protein>
    <recommendedName>
        <fullName evidence="3">Conserved oligomeric Golgi complex subunit 1</fullName>
    </recommendedName>
</protein>
<dbReference type="HOGENOM" id="CLU_008451_0_0_1"/>
<evidence type="ECO:0000256" key="1">
    <source>
        <dbReference type="ARBA" id="ARBA00004395"/>
    </source>
</evidence>
<dbReference type="GeneID" id="25978057"/>
<keyword evidence="5" id="KW-0653">Protein transport</keyword>
<dbReference type="EMBL" id="GL630006">
    <property type="protein sequence ID" value="EFW98953.1"/>
    <property type="molecule type" value="Genomic_DNA"/>
</dbReference>
<dbReference type="Pfam" id="PF08700">
    <property type="entry name" value="VPS51_Exo84_N"/>
    <property type="match status" value="1"/>
</dbReference>
<accession>F0XUH4</accession>
<evidence type="ECO:0000256" key="5">
    <source>
        <dbReference type="ARBA" id="ARBA00022927"/>
    </source>
</evidence>
<dbReference type="Proteomes" id="UP000007796">
    <property type="component" value="Unassembled WGS sequence"/>
</dbReference>
<dbReference type="GO" id="GO:0015031">
    <property type="term" value="P:protein transport"/>
    <property type="evidence" value="ECO:0007669"/>
    <property type="project" value="UniProtKB-KW"/>
</dbReference>
<dbReference type="eggNOG" id="ENOG502RN59">
    <property type="taxonomic scope" value="Eukaryota"/>
</dbReference>
<dbReference type="GO" id="GO:0000139">
    <property type="term" value="C:Golgi membrane"/>
    <property type="evidence" value="ECO:0007669"/>
    <property type="project" value="UniProtKB-SubCell"/>
</dbReference>
<evidence type="ECO:0000313" key="9">
    <source>
        <dbReference type="EMBL" id="EFW98953.1"/>
    </source>
</evidence>
<dbReference type="PANTHER" id="PTHR31658:SF0">
    <property type="entry name" value="CONSERVED OLIGOMERIC GOLGI COMPLEX SUBUNIT 1"/>
    <property type="match status" value="1"/>
</dbReference>
<dbReference type="AlphaFoldDB" id="F0XUH4"/>
<proteinExistence type="inferred from homology"/>
<evidence type="ECO:0000256" key="4">
    <source>
        <dbReference type="ARBA" id="ARBA00022448"/>
    </source>
</evidence>
<feature type="compositionally biased region" description="Basic and acidic residues" evidence="8">
    <location>
        <begin position="706"/>
        <end position="720"/>
    </location>
</feature>
<dbReference type="OrthoDB" id="46189at2759"/>
<dbReference type="RefSeq" id="XP_014168436.1">
    <property type="nucleotide sequence ID" value="XM_014312961.1"/>
</dbReference>
<comment type="similarity">
    <text evidence="2">Belongs to the COG1 family.</text>
</comment>
<evidence type="ECO:0000256" key="6">
    <source>
        <dbReference type="ARBA" id="ARBA00023034"/>
    </source>
</evidence>
<evidence type="ECO:0000256" key="8">
    <source>
        <dbReference type="SAM" id="MobiDB-lite"/>
    </source>
</evidence>
<keyword evidence="4" id="KW-0813">Transport</keyword>
<dbReference type="GO" id="GO:0017119">
    <property type="term" value="C:Golgi transport complex"/>
    <property type="evidence" value="ECO:0007669"/>
    <property type="project" value="InterPro"/>
</dbReference>
<dbReference type="InParanoid" id="F0XUH4"/>
<dbReference type="InterPro" id="IPR033370">
    <property type="entry name" value="COG1"/>
</dbReference>
<keyword evidence="7" id="KW-0472">Membrane</keyword>
<sequence length="837" mass="91446">MATFEADVGQLTSSAQIFASSRSLPQIRALHKTLNGQVDDKAARLRTQVGGSYRELLGTADSIVQMRGDMDAVRATLASMGNRCGRAAVGAKVNALATFASSSQAGRDHEKDSLSVAARARLLEACARTVARLLSRSAATTIATNAKLAKQQQPQKPAQTWGERLVLAAKVLVLSRLLITSLAEDKSKTESKNEKKSTIRDPTVRISIEASKKTLASLRRRLRDMVEVLERTVHHRHYDALVAARTGVDGAVGDAALAMDLSTTTHTSRAAAAAAARRDDLLRALCAYSLATTSGARDVLWQLLHTLLDVQALLPHRLPEALLGLKRRALLDDESLQQMEGLALDVHGRWCGDDVQFFKPYIRHDDLDAAQARDMLGTWAERGADALLAGLQRALGGVDGAGDSQKKRPGQAQLDLHAIVDMRRRVLQLWIRDSSRVRGLDPAALLDRIRLVLGQHMQQVLEAKVDKLRLVGSEVASTVASWRDSVADRHASLWGGGSLDVDVDVDVDVGLDTDLSSGAVPFVWEVVGRLHGRSDAVARAVASFATWRRVMDDAEAVVAQLRRQRWELEEGDDDDEHGDGLVEDEDTIAQRQQLLSRDDPTRLQGRLEAALATAFADLDRQMARTWAQLGTEANDGQADRAMYLVRVLREIRAGGGERVASLGLAIIPELHDTIVRSVTRPALEQFVAGALARRTVAGRSLWELDRDSEKEKDEKDEKKNRNGLVLPPSPSPGVFRFLRDLSTAMSRAGMDLWSPTAVAVLKRHVAADLAARWIAVWLLDAAWLHCCFGSAGQQPWMDLEELLAGQSGLTAEAAARQRIIKTARDSWKKTSLLFGVL</sequence>
<evidence type="ECO:0000256" key="2">
    <source>
        <dbReference type="ARBA" id="ARBA00006653"/>
    </source>
</evidence>
<organism evidence="10">
    <name type="scientific">Grosmannia clavigera (strain kw1407 / UAMH 11150)</name>
    <name type="common">Blue stain fungus</name>
    <name type="synonym">Graphiocladiella clavigera</name>
    <dbReference type="NCBI Taxonomy" id="655863"/>
    <lineage>
        <taxon>Eukaryota</taxon>
        <taxon>Fungi</taxon>
        <taxon>Dikarya</taxon>
        <taxon>Ascomycota</taxon>
        <taxon>Pezizomycotina</taxon>
        <taxon>Sordariomycetes</taxon>
        <taxon>Sordariomycetidae</taxon>
        <taxon>Ophiostomatales</taxon>
        <taxon>Ophiostomataceae</taxon>
        <taxon>Leptographium</taxon>
    </lineage>
</organism>
<name>F0XUH4_GROCL</name>
<keyword evidence="6" id="KW-0333">Golgi apparatus</keyword>
<feature type="region of interest" description="Disordered" evidence="8">
    <location>
        <begin position="706"/>
        <end position="728"/>
    </location>
</feature>
<reference evidence="9 10" key="1">
    <citation type="journal article" date="2011" name="Proc. Natl. Acad. Sci. U.S.A.">
        <title>Genome and transcriptome analyses of the mountain pine beetle-fungal symbiont Grosmannia clavigera, a lodgepole pine pathogen.</title>
        <authorList>
            <person name="DiGuistini S."/>
            <person name="Wang Y."/>
            <person name="Liao N.Y."/>
            <person name="Taylor G."/>
            <person name="Tanguay P."/>
            <person name="Feau N."/>
            <person name="Henrissat B."/>
            <person name="Chan S.K."/>
            <person name="Hesse-Orce U."/>
            <person name="Alamouti S.M."/>
            <person name="Tsui C.K.M."/>
            <person name="Docking R.T."/>
            <person name="Levasseur A."/>
            <person name="Haridas S."/>
            <person name="Robertson G."/>
            <person name="Birol I."/>
            <person name="Holt R.A."/>
            <person name="Marra M.A."/>
            <person name="Hamelin R.C."/>
            <person name="Hirst M."/>
            <person name="Jones S.J.M."/>
            <person name="Bohlmann J."/>
            <person name="Breuil C."/>
        </authorList>
    </citation>
    <scope>NUCLEOTIDE SEQUENCE [LARGE SCALE GENOMIC DNA]</scope>
    <source>
        <strain evidence="10">kw1407 / UAMH 11150</strain>
    </source>
</reference>
<keyword evidence="10" id="KW-1185">Reference proteome</keyword>
<dbReference type="STRING" id="655863.F0XUH4"/>
<comment type="subcellular location">
    <subcellularLocation>
        <location evidence="1">Golgi apparatus membrane</location>
        <topology evidence="1">Peripheral membrane protein</topology>
    </subcellularLocation>
</comment>
<evidence type="ECO:0000256" key="7">
    <source>
        <dbReference type="ARBA" id="ARBA00023136"/>
    </source>
</evidence>
<gene>
    <name evidence="9" type="ORF">CMQ_4805</name>
</gene>
<dbReference type="GO" id="GO:0006891">
    <property type="term" value="P:intra-Golgi vesicle-mediated transport"/>
    <property type="evidence" value="ECO:0007669"/>
    <property type="project" value="InterPro"/>
</dbReference>
<evidence type="ECO:0000313" key="10">
    <source>
        <dbReference type="Proteomes" id="UP000007796"/>
    </source>
</evidence>
<evidence type="ECO:0000256" key="3">
    <source>
        <dbReference type="ARBA" id="ARBA00020978"/>
    </source>
</evidence>